<dbReference type="RefSeq" id="WP_023369735.1">
    <property type="nucleotide sequence ID" value="NZ_BLYZ01000003.1"/>
</dbReference>
<dbReference type="GeneID" id="29702329"/>
<evidence type="ECO:0000256" key="5">
    <source>
        <dbReference type="SAM" id="Phobius"/>
    </source>
</evidence>
<keyword evidence="7" id="KW-0808">Transferase</keyword>
<evidence type="ECO:0000256" key="2">
    <source>
        <dbReference type="ARBA" id="ARBA00022692"/>
    </source>
</evidence>
<keyword evidence="3 5" id="KW-1133">Transmembrane helix</keyword>
<dbReference type="EMBL" id="AP023343">
    <property type="protein sequence ID" value="BCI91926.1"/>
    <property type="molecule type" value="Genomic_DNA"/>
</dbReference>
<dbReference type="AlphaFoldDB" id="A0A1V3WS79"/>
<feature type="transmembrane region" description="Helical" evidence="5">
    <location>
        <begin position="47"/>
        <end position="73"/>
    </location>
</feature>
<dbReference type="GO" id="GO:0008168">
    <property type="term" value="F:methyltransferase activity"/>
    <property type="evidence" value="ECO:0007669"/>
    <property type="project" value="UniProtKB-KW"/>
</dbReference>
<gene>
    <name evidence="7" type="ORF">BZL29_6021</name>
    <name evidence="6" type="ORF">NIIDMKKI_71320</name>
</gene>
<organism evidence="7 8">
    <name type="scientific">Mycobacterium kansasii</name>
    <dbReference type="NCBI Taxonomy" id="1768"/>
    <lineage>
        <taxon>Bacteria</taxon>
        <taxon>Bacillati</taxon>
        <taxon>Actinomycetota</taxon>
        <taxon>Actinomycetes</taxon>
        <taxon>Mycobacteriales</taxon>
        <taxon>Mycobacteriaceae</taxon>
        <taxon>Mycobacterium</taxon>
    </lineage>
</organism>
<proteinExistence type="predicted"/>
<keyword evidence="9" id="KW-1185">Reference proteome</keyword>
<accession>A0A1V3WS79</accession>
<feature type="transmembrane region" description="Helical" evidence="5">
    <location>
        <begin position="14"/>
        <end position="35"/>
    </location>
</feature>
<evidence type="ECO:0000256" key="3">
    <source>
        <dbReference type="ARBA" id="ARBA00022989"/>
    </source>
</evidence>
<reference evidence="6 9" key="2">
    <citation type="submission" date="2020-07" db="EMBL/GenBank/DDBJ databases">
        <title>Mycobacterium kansasii (former subtype) with zoonotic potential isolated from diseased indoor pet cat, Japan.</title>
        <authorList>
            <person name="Fukano H."/>
            <person name="Terazono T."/>
            <person name="Hoshino Y."/>
        </authorList>
    </citation>
    <scope>NUCLEOTIDE SEQUENCE [LARGE SCALE GENOMIC DNA]</scope>
    <source>
        <strain evidence="6 9">Kuro-I</strain>
    </source>
</reference>
<evidence type="ECO:0000313" key="9">
    <source>
        <dbReference type="Proteomes" id="UP000516380"/>
    </source>
</evidence>
<keyword evidence="7" id="KW-0489">Methyltransferase</keyword>
<protein>
    <submittedName>
        <fullName evidence="7">Phospholipid methyltransferase family protein</fullName>
    </submittedName>
    <submittedName>
        <fullName evidence="6">RemK protein</fullName>
    </submittedName>
</protein>
<evidence type="ECO:0000256" key="4">
    <source>
        <dbReference type="ARBA" id="ARBA00023136"/>
    </source>
</evidence>
<dbReference type="Gene3D" id="1.20.120.1630">
    <property type="match status" value="1"/>
</dbReference>
<feature type="transmembrane region" description="Helical" evidence="5">
    <location>
        <begin position="102"/>
        <end position="120"/>
    </location>
</feature>
<dbReference type="STRING" id="1768.B1T50_16675"/>
<dbReference type="GO" id="GO:0012505">
    <property type="term" value="C:endomembrane system"/>
    <property type="evidence" value="ECO:0007669"/>
    <property type="project" value="UniProtKB-SubCell"/>
</dbReference>
<comment type="subcellular location">
    <subcellularLocation>
        <location evidence="1">Endomembrane system</location>
        <topology evidence="1">Multi-pass membrane protein</topology>
    </subcellularLocation>
</comment>
<dbReference type="GO" id="GO:0032259">
    <property type="term" value="P:methylation"/>
    <property type="evidence" value="ECO:0007669"/>
    <property type="project" value="UniProtKB-KW"/>
</dbReference>
<dbReference type="Pfam" id="PF04191">
    <property type="entry name" value="PEMT"/>
    <property type="match status" value="1"/>
</dbReference>
<keyword evidence="4 5" id="KW-0472">Membrane</keyword>
<name>A0A1V3WS79_MYCKA</name>
<evidence type="ECO:0000256" key="1">
    <source>
        <dbReference type="ARBA" id="ARBA00004127"/>
    </source>
</evidence>
<sequence>MTTTHERKLWWRHLISFLIAPVTMTLVIPALIVVASGVRAPDLHSPVAAGLATVGVLLIAVGIGLLIWTVALFDRVGHGTLGVGSTLGEPVQLVVRGPYRHVRNPMISGVLCILLGEAAVAASGWLLLWFATFWAVQVITIRFWEEPHLRQRYGTEYIEYRRNVPGWIPRISAWR</sequence>
<evidence type="ECO:0000313" key="7">
    <source>
        <dbReference type="EMBL" id="OOK69815.1"/>
    </source>
</evidence>
<evidence type="ECO:0000313" key="8">
    <source>
        <dbReference type="Proteomes" id="UP000188532"/>
    </source>
</evidence>
<dbReference type="Proteomes" id="UP000188532">
    <property type="component" value="Unassembled WGS sequence"/>
</dbReference>
<dbReference type="EMBL" id="MVBN01000007">
    <property type="protein sequence ID" value="OOK69815.1"/>
    <property type="molecule type" value="Genomic_DNA"/>
</dbReference>
<keyword evidence="2 5" id="KW-0812">Transmembrane</keyword>
<dbReference type="InterPro" id="IPR007318">
    <property type="entry name" value="Phopholipid_MeTrfase"/>
</dbReference>
<evidence type="ECO:0000313" key="6">
    <source>
        <dbReference type="EMBL" id="BCI91926.1"/>
    </source>
</evidence>
<dbReference type="Proteomes" id="UP000516380">
    <property type="component" value="Chromosome"/>
</dbReference>
<reference evidence="7 8" key="1">
    <citation type="submission" date="2017-02" db="EMBL/GenBank/DDBJ databases">
        <title>Complete genome sequences of Mycobacterium kansasii strains isolated from rhesus macaques.</title>
        <authorList>
            <person name="Panda A."/>
            <person name="Nagaraj S."/>
            <person name="Zhao X."/>
            <person name="Tettelin H."/>
            <person name="Detolla L.J."/>
        </authorList>
    </citation>
    <scope>NUCLEOTIDE SEQUENCE [LARGE SCALE GENOMIC DNA]</scope>
    <source>
        <strain evidence="7 8">11-3469</strain>
    </source>
</reference>